<proteinExistence type="predicted"/>
<reference evidence="2 3" key="1">
    <citation type="journal article" date="2016" name="Mol. Biol. Evol.">
        <title>Comparative Genomics of Early-Diverging Mushroom-Forming Fungi Provides Insights into the Origins of Lignocellulose Decay Capabilities.</title>
        <authorList>
            <person name="Nagy L.G."/>
            <person name="Riley R."/>
            <person name="Tritt A."/>
            <person name="Adam C."/>
            <person name="Daum C."/>
            <person name="Floudas D."/>
            <person name="Sun H."/>
            <person name="Yadav J.S."/>
            <person name="Pangilinan J."/>
            <person name="Larsson K.H."/>
            <person name="Matsuura K."/>
            <person name="Barry K."/>
            <person name="Labutti K."/>
            <person name="Kuo R."/>
            <person name="Ohm R.A."/>
            <person name="Bhattacharya S.S."/>
            <person name="Shirouzu T."/>
            <person name="Yoshinaga Y."/>
            <person name="Martin F.M."/>
            <person name="Grigoriev I.V."/>
            <person name="Hibbett D.S."/>
        </authorList>
    </citation>
    <scope>NUCLEOTIDE SEQUENCE [LARGE SCALE GENOMIC DNA]</scope>
    <source>
        <strain evidence="2 3">L-15889</strain>
    </source>
</reference>
<dbReference type="SMART" id="SM00320">
    <property type="entry name" value="WD40"/>
    <property type="match status" value="2"/>
</dbReference>
<feature type="region of interest" description="Disordered" evidence="1">
    <location>
        <begin position="550"/>
        <end position="569"/>
    </location>
</feature>
<organism evidence="2 3">
    <name type="scientific">Daedalea quercina L-15889</name>
    <dbReference type="NCBI Taxonomy" id="1314783"/>
    <lineage>
        <taxon>Eukaryota</taxon>
        <taxon>Fungi</taxon>
        <taxon>Dikarya</taxon>
        <taxon>Basidiomycota</taxon>
        <taxon>Agaricomycotina</taxon>
        <taxon>Agaricomycetes</taxon>
        <taxon>Polyporales</taxon>
        <taxon>Fomitopsis</taxon>
    </lineage>
</organism>
<dbReference type="STRING" id="1314783.A0A165T8Y8"/>
<evidence type="ECO:0000313" key="3">
    <source>
        <dbReference type="Proteomes" id="UP000076727"/>
    </source>
</evidence>
<dbReference type="SUPFAM" id="SSF50978">
    <property type="entry name" value="WD40 repeat-like"/>
    <property type="match status" value="1"/>
</dbReference>
<dbReference type="InterPro" id="IPR015943">
    <property type="entry name" value="WD40/YVTN_repeat-like_dom_sf"/>
</dbReference>
<dbReference type="InterPro" id="IPR001680">
    <property type="entry name" value="WD40_rpt"/>
</dbReference>
<dbReference type="AlphaFoldDB" id="A0A165T8Y8"/>
<gene>
    <name evidence="2" type="ORF">DAEQUDRAFT_762447</name>
</gene>
<protein>
    <submittedName>
        <fullName evidence="2">Uncharacterized protein</fullName>
    </submittedName>
</protein>
<evidence type="ECO:0000313" key="2">
    <source>
        <dbReference type="EMBL" id="KZT73090.1"/>
    </source>
</evidence>
<name>A0A165T8Y8_9APHY</name>
<dbReference type="Proteomes" id="UP000076727">
    <property type="component" value="Unassembled WGS sequence"/>
</dbReference>
<feature type="compositionally biased region" description="Acidic residues" evidence="1">
    <location>
        <begin position="553"/>
        <end position="569"/>
    </location>
</feature>
<dbReference type="InterPro" id="IPR036322">
    <property type="entry name" value="WD40_repeat_dom_sf"/>
</dbReference>
<evidence type="ECO:0000256" key="1">
    <source>
        <dbReference type="SAM" id="MobiDB-lite"/>
    </source>
</evidence>
<dbReference type="EMBL" id="KV429038">
    <property type="protein sequence ID" value="KZT73090.1"/>
    <property type="molecule type" value="Genomic_DNA"/>
</dbReference>
<dbReference type="Gene3D" id="2.130.10.10">
    <property type="entry name" value="YVTN repeat-like/Quinoprotein amine dehydrogenase"/>
    <property type="match status" value="1"/>
</dbReference>
<keyword evidence="3" id="KW-1185">Reference proteome</keyword>
<dbReference type="OrthoDB" id="548949at2759"/>
<accession>A0A165T8Y8</accession>
<feature type="region of interest" description="Disordered" evidence="1">
    <location>
        <begin position="601"/>
        <end position="622"/>
    </location>
</feature>
<sequence>MSNWIDQLKALHARLDTLGCGDYTQKDSDREILKDILRQACDVVRDASAQSAAEMGEIVAKAQDVINKGVNIAYGEGNMFDFMPSFAHENDVALVKDRMGTGLGQGTLNVFMSFFGKAIERAQASGSRPTVPAALRGTGPWSPDLQAHAKSTRLARFRPDVRTSVTDTTPLAQVIYQARCEIADDRISVPSRALISPGQSCLAIIGAGGWKNRDPMLHCYLLDDPEHIQKDKCFSPGFAELAYTMAMDEDRKLVFIADTDRVKSYSWDVDPDLRFGIRGGQLPPVHTLDSDTCSGWISVLPNGRIVRAGCGEAFVWNIDALEQHGPDKKLIGAGEYDAEDSWRENEDGTMVEYSTGSTHHAAVAFADPTFHPAVWHRHAPTGNMLCGTSGRRDENYACASIDLEHGGQIVARYLGHGGDVEDISTSEGDANAFATAGSDGYARLFDVRQPLPVMTFDHGCLSEYCSSVVLAHPDALFSAGMNTEQIKMWDIRAKETVYELATGNNAVASMAWDPKRSALYAATECEYMDRLGFNHDYRRARIPRWADEFARDSEEDEDASEYYEDEDEEERCWPQRAHHGEDYFGYAFDAGEHRIYRYAFKEDPDPKQLPPYGQASMHDSGW</sequence>